<dbReference type="InterPro" id="IPR009057">
    <property type="entry name" value="Homeodomain-like_sf"/>
</dbReference>
<evidence type="ECO:0000256" key="7">
    <source>
        <dbReference type="SAM" id="MobiDB-lite"/>
    </source>
</evidence>
<organism evidence="9 10">
    <name type="scientific">Morus notabilis</name>
    <dbReference type="NCBI Taxonomy" id="981085"/>
    <lineage>
        <taxon>Eukaryota</taxon>
        <taxon>Viridiplantae</taxon>
        <taxon>Streptophyta</taxon>
        <taxon>Embryophyta</taxon>
        <taxon>Tracheophyta</taxon>
        <taxon>Spermatophyta</taxon>
        <taxon>Magnoliopsida</taxon>
        <taxon>eudicotyledons</taxon>
        <taxon>Gunneridae</taxon>
        <taxon>Pentapetalae</taxon>
        <taxon>rosids</taxon>
        <taxon>fabids</taxon>
        <taxon>Rosales</taxon>
        <taxon>Moraceae</taxon>
        <taxon>Moreae</taxon>
        <taxon>Morus</taxon>
    </lineage>
</organism>
<evidence type="ECO:0000256" key="1">
    <source>
        <dbReference type="ARBA" id="ARBA00004123"/>
    </source>
</evidence>
<dbReference type="GO" id="GO:0005634">
    <property type="term" value="C:nucleus"/>
    <property type="evidence" value="ECO:0007669"/>
    <property type="project" value="UniProtKB-SubCell"/>
</dbReference>
<protein>
    <submittedName>
        <fullName evidence="9">Myb family transcription factor APL</fullName>
    </submittedName>
</protein>
<dbReference type="AlphaFoldDB" id="W9R8N6"/>
<evidence type="ECO:0000313" key="10">
    <source>
        <dbReference type="Proteomes" id="UP000030645"/>
    </source>
</evidence>
<feature type="compositionally biased region" description="Basic and acidic residues" evidence="7">
    <location>
        <begin position="339"/>
        <end position="351"/>
    </location>
</feature>
<dbReference type="Pfam" id="PF00249">
    <property type="entry name" value="Myb_DNA-binding"/>
    <property type="match status" value="1"/>
</dbReference>
<feature type="domain" description="HTH myb-type" evidence="8">
    <location>
        <begin position="262"/>
        <end position="322"/>
    </location>
</feature>
<dbReference type="PANTHER" id="PTHR31499">
    <property type="entry name" value="MYB FAMILY TRANSCRIPTION FACTOR PHL11"/>
    <property type="match status" value="1"/>
</dbReference>
<dbReference type="InterPro" id="IPR025756">
    <property type="entry name" value="Myb_CC_LHEQLE"/>
</dbReference>
<dbReference type="eggNOG" id="ENOG502QSXE">
    <property type="taxonomic scope" value="Eukaryota"/>
</dbReference>
<feature type="region of interest" description="Disordered" evidence="7">
    <location>
        <begin position="418"/>
        <end position="504"/>
    </location>
</feature>
<feature type="region of interest" description="Disordered" evidence="7">
    <location>
        <begin position="337"/>
        <end position="364"/>
    </location>
</feature>
<feature type="region of interest" description="Disordered" evidence="7">
    <location>
        <begin position="115"/>
        <end position="140"/>
    </location>
</feature>
<dbReference type="InterPro" id="IPR006447">
    <property type="entry name" value="Myb_dom_plants"/>
</dbReference>
<keyword evidence="5" id="KW-0804">Transcription</keyword>
<feature type="compositionally biased region" description="Basic and acidic residues" evidence="7">
    <location>
        <begin position="466"/>
        <end position="493"/>
    </location>
</feature>
<sequence>MMNRHSIVSVTQSEPSKGVPQPYCIPVHDFLSIGSEGKSLLVGECSSPHPSPFIRTESLGSPFIGAASTHPPKFYYGSELNSPASPGSHTHHAKNAFSRSSVFCTSLYQSSSSSSETHRQLGNLPFLPPPTCNQSSSAVDTKSPLIFSGDITNNEYGNDESEDLLKDFLNLPGDASQNRFHSLTCASDSLALTEQLELHYLSDDLDIAITDHGETPGVDEIYETPQAPLKPSIELMCNQSHRSAAPPPIDSLSIHPSPGPAAAHKPRMRWTPELHERFIEAVRKLYGAEKATPKGVLKLMKVEGLTIYHVKSHLQKYRLAKYMPEKKEVDTYALSCLSPEKKPSSPEEKKTVSINNESDGRRKGSVQITEALRMQMEVQKQLHEQLEVQRALQLRIEEHAKYLQKILEEQQKAGSALASSQALSSVTSPCSQDSERQPPPSVLKSPPQLAESKSDSSLSSLPSKSKAGESGRDCEPEESNKRLRLDEEEKCAGDETVVENADQQ</sequence>
<dbReference type="InterPro" id="IPR001005">
    <property type="entry name" value="SANT/Myb"/>
</dbReference>
<feature type="compositionally biased region" description="Low complexity" evidence="7">
    <location>
        <begin position="455"/>
        <end position="465"/>
    </location>
</feature>
<proteinExistence type="inferred from homology"/>
<keyword evidence="3" id="KW-0805">Transcription regulation</keyword>
<dbReference type="PROSITE" id="PS51294">
    <property type="entry name" value="HTH_MYB"/>
    <property type="match status" value="1"/>
</dbReference>
<gene>
    <name evidence="9" type="ORF">L484_023967</name>
</gene>
<accession>W9R8N6</accession>
<evidence type="ECO:0000256" key="3">
    <source>
        <dbReference type="ARBA" id="ARBA00023015"/>
    </source>
</evidence>
<dbReference type="InterPro" id="IPR046955">
    <property type="entry name" value="PHR1-like"/>
</dbReference>
<reference evidence="10" key="1">
    <citation type="submission" date="2013-01" db="EMBL/GenBank/DDBJ databases">
        <title>Draft Genome Sequence of a Mulberry Tree, Morus notabilis C.K. Schneid.</title>
        <authorList>
            <person name="He N."/>
            <person name="Zhao S."/>
        </authorList>
    </citation>
    <scope>NUCLEOTIDE SEQUENCE</scope>
</reference>
<comment type="subcellular location">
    <subcellularLocation>
        <location evidence="1">Nucleus</location>
    </subcellularLocation>
</comment>
<evidence type="ECO:0000313" key="9">
    <source>
        <dbReference type="EMBL" id="EXB62671.1"/>
    </source>
</evidence>
<dbReference type="FunFam" id="1.10.10.60:FF:000002">
    <property type="entry name" value="Myb family transcription factor"/>
    <property type="match status" value="1"/>
</dbReference>
<dbReference type="EMBL" id="KE344454">
    <property type="protein sequence ID" value="EXB62671.1"/>
    <property type="molecule type" value="Genomic_DNA"/>
</dbReference>
<dbReference type="InterPro" id="IPR017930">
    <property type="entry name" value="Myb_dom"/>
</dbReference>
<keyword evidence="6" id="KW-0539">Nucleus</keyword>
<keyword evidence="4" id="KW-0175">Coiled coil</keyword>
<evidence type="ECO:0000256" key="4">
    <source>
        <dbReference type="ARBA" id="ARBA00023054"/>
    </source>
</evidence>
<dbReference type="PANTHER" id="PTHR31499:SF85">
    <property type="entry name" value="TRANSCRIPTION FACTOR MYB-RELATED FAMILY"/>
    <property type="match status" value="1"/>
</dbReference>
<evidence type="ECO:0000259" key="8">
    <source>
        <dbReference type="PROSITE" id="PS51294"/>
    </source>
</evidence>
<evidence type="ECO:0000256" key="6">
    <source>
        <dbReference type="ARBA" id="ARBA00023242"/>
    </source>
</evidence>
<comment type="similarity">
    <text evidence="2">Belongs to the MYB-CC family.</text>
</comment>
<dbReference type="SUPFAM" id="SSF46689">
    <property type="entry name" value="Homeodomain-like"/>
    <property type="match status" value="1"/>
</dbReference>
<evidence type="ECO:0000256" key="5">
    <source>
        <dbReference type="ARBA" id="ARBA00023163"/>
    </source>
</evidence>
<dbReference type="STRING" id="981085.W9R8N6"/>
<dbReference type="Pfam" id="PF14379">
    <property type="entry name" value="Myb_CC_LHEQLE"/>
    <property type="match status" value="1"/>
</dbReference>
<dbReference type="GO" id="GO:0003700">
    <property type="term" value="F:DNA-binding transcription factor activity"/>
    <property type="evidence" value="ECO:0007669"/>
    <property type="project" value="InterPro"/>
</dbReference>
<dbReference type="GO" id="GO:0003677">
    <property type="term" value="F:DNA binding"/>
    <property type="evidence" value="ECO:0007669"/>
    <property type="project" value="InterPro"/>
</dbReference>
<dbReference type="Proteomes" id="UP000030645">
    <property type="component" value="Unassembled WGS sequence"/>
</dbReference>
<dbReference type="Gene3D" id="1.10.10.60">
    <property type="entry name" value="Homeodomain-like"/>
    <property type="match status" value="1"/>
</dbReference>
<keyword evidence="10" id="KW-1185">Reference proteome</keyword>
<dbReference type="NCBIfam" id="TIGR01557">
    <property type="entry name" value="myb_SHAQKYF"/>
    <property type="match status" value="1"/>
</dbReference>
<name>W9R8N6_9ROSA</name>
<evidence type="ECO:0000256" key="2">
    <source>
        <dbReference type="ARBA" id="ARBA00006783"/>
    </source>
</evidence>